<dbReference type="InterPro" id="IPR014030">
    <property type="entry name" value="Ketoacyl_synth_N"/>
</dbReference>
<dbReference type="InterPro" id="IPR014031">
    <property type="entry name" value="Ketoacyl_synth_C"/>
</dbReference>
<dbReference type="InterPro" id="IPR020843">
    <property type="entry name" value="ER"/>
</dbReference>
<organism evidence="2">
    <name type="scientific">Cacopsylla melanoneura</name>
    <dbReference type="NCBI Taxonomy" id="428564"/>
    <lineage>
        <taxon>Eukaryota</taxon>
        <taxon>Metazoa</taxon>
        <taxon>Ecdysozoa</taxon>
        <taxon>Arthropoda</taxon>
        <taxon>Hexapoda</taxon>
        <taxon>Insecta</taxon>
        <taxon>Pterygota</taxon>
        <taxon>Neoptera</taxon>
        <taxon>Paraneoptera</taxon>
        <taxon>Hemiptera</taxon>
        <taxon>Sternorrhyncha</taxon>
        <taxon>Psylloidea</taxon>
        <taxon>Psyllidae</taxon>
        <taxon>Psyllinae</taxon>
        <taxon>Cacopsylla</taxon>
    </lineage>
</organism>
<dbReference type="SMART" id="SM00829">
    <property type="entry name" value="PKS_ER"/>
    <property type="match status" value="1"/>
</dbReference>
<dbReference type="EMBL" id="HBUF01245827">
    <property type="protein sequence ID" value="CAG6678401.1"/>
    <property type="molecule type" value="Transcribed_RNA"/>
</dbReference>
<dbReference type="InterPro" id="IPR036291">
    <property type="entry name" value="NAD(P)-bd_dom_sf"/>
</dbReference>
<dbReference type="Pfam" id="PF02801">
    <property type="entry name" value="Ketoacyl-synt_C"/>
    <property type="match status" value="1"/>
</dbReference>
<dbReference type="Gene3D" id="3.90.180.10">
    <property type="entry name" value="Medium-chain alcohol dehydrogenases, catalytic domain"/>
    <property type="match status" value="1"/>
</dbReference>
<dbReference type="EMBL" id="HBUF01245830">
    <property type="protein sequence ID" value="CAG6678409.1"/>
    <property type="molecule type" value="Transcribed_RNA"/>
</dbReference>
<dbReference type="Pfam" id="PF16197">
    <property type="entry name" value="KAsynt_C_assoc"/>
    <property type="match status" value="1"/>
</dbReference>
<dbReference type="InterPro" id="IPR016039">
    <property type="entry name" value="Thiolase-like"/>
</dbReference>
<dbReference type="EMBL" id="HBUF01245831">
    <property type="protein sequence ID" value="CAG6678412.1"/>
    <property type="molecule type" value="Transcribed_RNA"/>
</dbReference>
<dbReference type="GO" id="GO:0006633">
    <property type="term" value="P:fatty acid biosynthetic process"/>
    <property type="evidence" value="ECO:0007669"/>
    <property type="project" value="UniProtKB-UniPathway"/>
</dbReference>
<proteinExistence type="predicted"/>
<name>A0A8D8SYX8_9HEMI</name>
<dbReference type="EMBL" id="HBUF01245836">
    <property type="protein sequence ID" value="CAG6678426.1"/>
    <property type="molecule type" value="Transcribed_RNA"/>
</dbReference>
<feature type="domain" description="Ketosynthase family 3 (KS3)" evidence="1">
    <location>
        <begin position="1"/>
        <end position="403"/>
    </location>
</feature>
<dbReference type="PANTHER" id="PTHR43775">
    <property type="entry name" value="FATTY ACID SYNTHASE"/>
    <property type="match status" value="1"/>
</dbReference>
<accession>A0A8D8SYX8</accession>
<dbReference type="UniPathway" id="UPA00094"/>
<dbReference type="Gene3D" id="3.40.47.10">
    <property type="match status" value="1"/>
</dbReference>
<dbReference type="InterPro" id="IPR001227">
    <property type="entry name" value="Ac_transferase_dom_sf"/>
</dbReference>
<dbReference type="InterPro" id="IPR020841">
    <property type="entry name" value="PKS_Beta-ketoAc_synthase_dom"/>
</dbReference>
<dbReference type="InterPro" id="IPR029058">
    <property type="entry name" value="AB_hydrolase_fold"/>
</dbReference>
<dbReference type="InterPro" id="IPR016036">
    <property type="entry name" value="Malonyl_transacylase_ACP-bd"/>
</dbReference>
<sequence length="1846" mass="206656">MAKVVISGIGGSFPKCEHLEEFKTALYQRTNLITNVQSEEWTGNLKVPHHLGRDKNYLNFDHSFLSINFNLANTMDKMTKSLIRHGYTAILDAGYSPAELRGRNVNVYTHTTVSDDESKICADTDSMKTSGKLMILGGARTMQANRISAYFDFHGTSVAYVGSYENVFHALKIATEEVASGKCDSCLVGVCNVCVNPHPSLEYQAVGLLTKDTINKPLDDNANGYIRADSTVVFYIQRESEARRSYAEIVNIGSMYFGDRLGTFMSPDEKHMVQILEETYRQCGLTPNDISYLETGSCANKVLDAQELKLIRKVFADRTNPLPIGSVVGNTGFAEACSGFVGMVKAILALTTGIIAPTLHVDKPNAAIDEKLQIVTENMPVKDYVAVNVVGLYGGFSHVILKKPETIPRRKYPVQDNLPRLYMMAARNESDIEVLFKKLNSVERSKYLAATMCDVFRREIKGYMGRCFAIYNDEKMVEQYKPYEGNKRPVWFLFSGMGSQWQAMGKDLMKFPIFANAIAKCDVVLKQHNVDIINILTNEEDTTIYENILHSFVGIAAVQIGLVDMLHAMGIQPDGIIGHSVGELGCAYADGCLTLEQTIYAALVRGKASNEVKLVPGMMAAIGLGYNTVKSYLPYDIEVACHNSATSCTLSGPSESVQNFVNVLTRRWVFAKVVNVSNIAYHSRYIKPAAPLLLKYLEEAIPQPKPRSTKWISTSVEEKDWNSDLAKYASPQYFTNNLLSSVYFEEGSLHIPKNAIVIEIAPHALLASIVKKSLDPETVHIALTNRSKSVNNIQCLLEGIGNLYLNGCEPNVNAIYPDIEYPIPAEVPSISSFLTWDFSVQSITGLDMRYRKTWHKTMVLGICSKPKYQHLLDYKIGDKFLIPPAGYISLVLDFFIKLNPEAKSVAIEHFRTYECDMGVFLRGNCDISITVTRVRGSFAIVAEHQDNVWNPIQCQTKQWLLATGEIRTVDKMIPNLPEWRTEIGIMEFEAYLKNLKFSSRENQCVRFLTKYVEGFSGEIFSTGRAFDLIDSCLKVVSIARSNYKTPEIPYFIQRVVINMESVTEYVQGKSVQVFYDPTLNELTSAAVCMQNIRTKEFLLDNPEPSKEHNGPVSYLTSMKFANLDDIDINFVGISSQSSKDEAIVDFSGTMSSGTKVMGIVFYVDSTLQFDRTLLWKFPSSWSLDQAVTVPIVYCMAYLCIVREKTCWRDVTFQRALIHCGDTPLGEACIALALAKKITVYTTVSSDQGRQILLKRFPQLSSSNIFLNTNYNYFVNIGLNHNGQGVHLVVNPLKDKTHFETSWNSLAMNGEMIQIGIEEKNSFGMYRFLNSQSVLTMDSSVVLNQDEATKKQMYKFICEGINDGIIQPISARIEFGQYEQKSLEDSAAGCSYKVIRLNTRQTSLSPTLDVNPHSSYMIIGDTNGKAVCSWLMQRGARKFVFECGNDIRCSQIMPLLKKFGAVGMISRNNCQTFAGTEGLFSDAKGLGDVAAVFAVNLSGDVCNVKLNNIKNVCIEQKNITFLLSLLCSESNYWHFEIPADDSKTLADILPTLDDSLKSMSKYTTLPLEVEDSSDSSLSEGLEPHLVLLDAHLPLDHLDILHNEISKIQTPTFVEQLSQSLKKDLVYNLLPVFFIPGLSKINLKKMIGKMLHPSFLAHIPAGCTMDHIVSHLYKSIKQIQPTGLYTLVAESWAGLYAIKLAEYMENKRDRVNLILLEASPYLLKNIVEENKNILTNEMSLTEYLVQKKGLDVSTKTSLELSSKIILDRVKHYRDISMNQVLKGNCYIVTSDRFLSDSNMKDLYKISNTVSAFLSTPIVSPFQFSSDKAVVRFINEHVAHEWWSSGVIE</sequence>
<dbReference type="SUPFAM" id="SSF52151">
    <property type="entry name" value="FabD/lysophospholipase-like"/>
    <property type="match status" value="1"/>
</dbReference>
<dbReference type="SMART" id="SM00825">
    <property type="entry name" value="PKS_KS"/>
    <property type="match status" value="1"/>
</dbReference>
<dbReference type="SUPFAM" id="SSF55048">
    <property type="entry name" value="Probable ACP-binding domain of malonyl-CoA ACP transacylase"/>
    <property type="match status" value="1"/>
</dbReference>
<dbReference type="EMBL" id="HBUF01245833">
    <property type="protein sequence ID" value="CAG6678418.1"/>
    <property type="molecule type" value="Transcribed_RNA"/>
</dbReference>
<dbReference type="SUPFAM" id="SSF53474">
    <property type="entry name" value="alpha/beta-Hydrolases"/>
    <property type="match status" value="1"/>
</dbReference>
<dbReference type="GO" id="GO:0016787">
    <property type="term" value="F:hydrolase activity"/>
    <property type="evidence" value="ECO:0007669"/>
    <property type="project" value="UniProtKB-KW"/>
</dbReference>
<dbReference type="Pfam" id="PF00109">
    <property type="entry name" value="ketoacyl-synt"/>
    <property type="match status" value="1"/>
</dbReference>
<protein>
    <submittedName>
        <fullName evidence="2">Fatty acid synthase</fullName>
    </submittedName>
</protein>
<dbReference type="Gene3D" id="3.40.366.10">
    <property type="entry name" value="Malonyl-Coenzyme A Acyl Carrier Protein, domain 2"/>
    <property type="match status" value="1"/>
</dbReference>
<dbReference type="Gene3D" id="3.30.70.3290">
    <property type="match status" value="1"/>
</dbReference>
<dbReference type="SMART" id="SM00827">
    <property type="entry name" value="PKS_AT"/>
    <property type="match status" value="1"/>
</dbReference>
<dbReference type="InterPro" id="IPR050091">
    <property type="entry name" value="PKS_NRPS_Biosynth_Enz"/>
</dbReference>
<dbReference type="GO" id="GO:0016491">
    <property type="term" value="F:oxidoreductase activity"/>
    <property type="evidence" value="ECO:0007669"/>
    <property type="project" value="UniProtKB-KW"/>
</dbReference>
<evidence type="ECO:0000313" key="2">
    <source>
        <dbReference type="EMBL" id="CAG6678429.1"/>
    </source>
</evidence>
<dbReference type="CDD" id="cd00833">
    <property type="entry name" value="PKS"/>
    <property type="match status" value="1"/>
</dbReference>
<dbReference type="EMBL" id="HBUF01245837">
    <property type="protein sequence ID" value="CAG6678429.1"/>
    <property type="molecule type" value="Transcribed_RNA"/>
</dbReference>
<dbReference type="Pfam" id="PF00698">
    <property type="entry name" value="Acyl_transf_1"/>
    <property type="match status" value="1"/>
</dbReference>
<dbReference type="SUPFAM" id="SSF53901">
    <property type="entry name" value="Thiolase-like"/>
    <property type="match status" value="2"/>
</dbReference>
<dbReference type="PANTHER" id="PTHR43775:SF23">
    <property type="entry name" value="FATTY ACID SYNTHASE 3"/>
    <property type="match status" value="1"/>
</dbReference>
<dbReference type="InterPro" id="IPR032821">
    <property type="entry name" value="PKS_assoc"/>
</dbReference>
<evidence type="ECO:0000259" key="1">
    <source>
        <dbReference type="PROSITE" id="PS52004"/>
    </source>
</evidence>
<dbReference type="SUPFAM" id="SSF51735">
    <property type="entry name" value="NAD(P)-binding Rossmann-fold domains"/>
    <property type="match status" value="1"/>
</dbReference>
<reference evidence="2" key="1">
    <citation type="submission" date="2021-05" db="EMBL/GenBank/DDBJ databases">
        <authorList>
            <person name="Alioto T."/>
            <person name="Alioto T."/>
            <person name="Gomez Garrido J."/>
        </authorList>
    </citation>
    <scope>NUCLEOTIDE SEQUENCE</scope>
</reference>
<dbReference type="Gene3D" id="3.40.50.720">
    <property type="entry name" value="NAD(P)-binding Rossmann-like Domain"/>
    <property type="match status" value="1"/>
</dbReference>
<dbReference type="GO" id="GO:0004312">
    <property type="term" value="F:fatty acid synthase activity"/>
    <property type="evidence" value="ECO:0007669"/>
    <property type="project" value="UniProtKB-EC"/>
</dbReference>
<dbReference type="InterPro" id="IPR016035">
    <property type="entry name" value="Acyl_Trfase/lysoPLipase"/>
</dbReference>
<dbReference type="PROSITE" id="PS52004">
    <property type="entry name" value="KS3_2"/>
    <property type="match status" value="1"/>
</dbReference>
<dbReference type="InterPro" id="IPR014043">
    <property type="entry name" value="Acyl_transferase_dom"/>
</dbReference>